<name>A0A1Y1YUD5_9PLEO</name>
<dbReference type="Proteomes" id="UP000193144">
    <property type="component" value="Unassembled WGS sequence"/>
</dbReference>
<feature type="non-terminal residue" evidence="1">
    <location>
        <position position="1"/>
    </location>
</feature>
<organism evidence="1 2">
    <name type="scientific">Clohesyomyces aquaticus</name>
    <dbReference type="NCBI Taxonomy" id="1231657"/>
    <lineage>
        <taxon>Eukaryota</taxon>
        <taxon>Fungi</taxon>
        <taxon>Dikarya</taxon>
        <taxon>Ascomycota</taxon>
        <taxon>Pezizomycotina</taxon>
        <taxon>Dothideomycetes</taxon>
        <taxon>Pleosporomycetidae</taxon>
        <taxon>Pleosporales</taxon>
        <taxon>Lindgomycetaceae</taxon>
        <taxon>Clohesyomyces</taxon>
    </lineage>
</organism>
<sequence length="212" mass="22879">KTQASNFPSTCVSILNTAVTCDVSLKWARGQRYEYDNTLSTMCTTTCASNLSGWLRRVAGGCTQRFTTSKGDAILPAFWVEKVLERFNLLCLKDASGSKFCNAVLRDEIGINPVDQKQTKSAISTVTCDDCFLKRIQTQLQMSLLSDPYMATTFTSLTKQCSKTGFAVTPPATTTPWIASGTPPSSASTPTACQGSKYTIKSGDTCQSISLA</sequence>
<comment type="caution">
    <text evidence="1">The sequence shown here is derived from an EMBL/GenBank/DDBJ whole genome shotgun (WGS) entry which is preliminary data.</text>
</comment>
<evidence type="ECO:0000313" key="1">
    <source>
        <dbReference type="EMBL" id="ORY01576.1"/>
    </source>
</evidence>
<protein>
    <recommendedName>
        <fullName evidence="3">LysM domain-containing protein</fullName>
    </recommendedName>
</protein>
<gene>
    <name evidence="1" type="ORF">BCR34DRAFT_636895</name>
</gene>
<evidence type="ECO:0008006" key="3">
    <source>
        <dbReference type="Google" id="ProtNLM"/>
    </source>
</evidence>
<keyword evidence="2" id="KW-1185">Reference proteome</keyword>
<dbReference type="EMBL" id="MCFA01000168">
    <property type="protein sequence ID" value="ORY01576.1"/>
    <property type="molecule type" value="Genomic_DNA"/>
</dbReference>
<dbReference type="STRING" id="1231657.A0A1Y1YUD5"/>
<reference evidence="1 2" key="1">
    <citation type="submission" date="2016-07" db="EMBL/GenBank/DDBJ databases">
        <title>Pervasive Adenine N6-methylation of Active Genes in Fungi.</title>
        <authorList>
            <consortium name="DOE Joint Genome Institute"/>
            <person name="Mondo S.J."/>
            <person name="Dannebaum R.O."/>
            <person name="Kuo R.C."/>
            <person name="Labutti K."/>
            <person name="Haridas S."/>
            <person name="Kuo A."/>
            <person name="Salamov A."/>
            <person name="Ahrendt S.R."/>
            <person name="Lipzen A."/>
            <person name="Sullivan W."/>
            <person name="Andreopoulos W.B."/>
            <person name="Clum A."/>
            <person name="Lindquist E."/>
            <person name="Daum C."/>
            <person name="Ramamoorthy G.K."/>
            <person name="Gryganskyi A."/>
            <person name="Culley D."/>
            <person name="Magnuson J.K."/>
            <person name="James T.Y."/>
            <person name="O'Malley M.A."/>
            <person name="Stajich J.E."/>
            <person name="Spatafora J.W."/>
            <person name="Visel A."/>
            <person name="Grigoriev I.V."/>
        </authorList>
    </citation>
    <scope>NUCLEOTIDE SEQUENCE [LARGE SCALE GENOMIC DNA]</scope>
    <source>
        <strain evidence="1 2">CBS 115471</strain>
    </source>
</reference>
<dbReference type="OrthoDB" id="5985073at2759"/>
<proteinExistence type="predicted"/>
<accession>A0A1Y1YUD5</accession>
<dbReference type="AlphaFoldDB" id="A0A1Y1YUD5"/>
<evidence type="ECO:0000313" key="2">
    <source>
        <dbReference type="Proteomes" id="UP000193144"/>
    </source>
</evidence>